<proteinExistence type="predicted"/>
<dbReference type="RefSeq" id="XP_031908192.1">
    <property type="nucleotide sequence ID" value="XM_032056084.1"/>
</dbReference>
<dbReference type="EMBL" id="ML743640">
    <property type="protein sequence ID" value="KAE8132129.1"/>
    <property type="molecule type" value="Genomic_DNA"/>
</dbReference>
<keyword evidence="2" id="KW-1185">Reference proteome</keyword>
<sequence length="78" mass="8476">MRCRSIIGRGLGIDCRCRAGALAFTGKYITPACHGRNDLEIPEMLISSCLFLPSLFSLFQIALDMRSGCGIRLGGLKL</sequence>
<reference evidence="1 2" key="1">
    <citation type="submission" date="2019-04" db="EMBL/GenBank/DDBJ databases">
        <title>Friends and foes A comparative genomics study of 23 Aspergillus species from section Flavi.</title>
        <authorList>
            <consortium name="DOE Joint Genome Institute"/>
            <person name="Kjaerbolling I."/>
            <person name="Vesth T."/>
            <person name="Frisvad J.C."/>
            <person name="Nybo J.L."/>
            <person name="Theobald S."/>
            <person name="Kildgaard S."/>
            <person name="Isbrandt T."/>
            <person name="Kuo A."/>
            <person name="Sato A."/>
            <person name="Lyhne E.K."/>
            <person name="Kogle M.E."/>
            <person name="Wiebenga A."/>
            <person name="Kun R.S."/>
            <person name="Lubbers R.J."/>
            <person name="Makela M.R."/>
            <person name="Barry K."/>
            <person name="Chovatia M."/>
            <person name="Clum A."/>
            <person name="Daum C."/>
            <person name="Haridas S."/>
            <person name="He G."/>
            <person name="LaButti K."/>
            <person name="Lipzen A."/>
            <person name="Mondo S."/>
            <person name="Riley R."/>
            <person name="Salamov A."/>
            <person name="Simmons B.A."/>
            <person name="Magnuson J.K."/>
            <person name="Henrissat B."/>
            <person name="Mortensen U.H."/>
            <person name="Larsen T.O."/>
            <person name="Devries R.P."/>
            <person name="Grigoriev I.V."/>
            <person name="Machida M."/>
            <person name="Baker S.E."/>
            <person name="Andersen M.R."/>
        </authorList>
    </citation>
    <scope>NUCLEOTIDE SEQUENCE [LARGE SCALE GENOMIC DNA]</scope>
    <source>
        <strain evidence="1 2">CBS 117625</strain>
    </source>
</reference>
<gene>
    <name evidence="1" type="ORF">BDV38DRAFT_262213</name>
</gene>
<dbReference type="AlphaFoldDB" id="A0A5N6SE47"/>
<feature type="non-terminal residue" evidence="1">
    <location>
        <position position="78"/>
    </location>
</feature>
<dbReference type="GeneID" id="43640294"/>
<accession>A0A5N6SE47</accession>
<dbReference type="Proteomes" id="UP000325672">
    <property type="component" value="Unassembled WGS sequence"/>
</dbReference>
<protein>
    <submittedName>
        <fullName evidence="1">Uncharacterized protein</fullName>
    </submittedName>
</protein>
<organism evidence="1 2">
    <name type="scientific">Aspergillus pseudotamarii</name>
    <dbReference type="NCBI Taxonomy" id="132259"/>
    <lineage>
        <taxon>Eukaryota</taxon>
        <taxon>Fungi</taxon>
        <taxon>Dikarya</taxon>
        <taxon>Ascomycota</taxon>
        <taxon>Pezizomycotina</taxon>
        <taxon>Eurotiomycetes</taxon>
        <taxon>Eurotiomycetidae</taxon>
        <taxon>Eurotiales</taxon>
        <taxon>Aspergillaceae</taxon>
        <taxon>Aspergillus</taxon>
        <taxon>Aspergillus subgen. Circumdati</taxon>
    </lineage>
</organism>
<name>A0A5N6SE47_ASPPS</name>
<evidence type="ECO:0000313" key="2">
    <source>
        <dbReference type="Proteomes" id="UP000325672"/>
    </source>
</evidence>
<evidence type="ECO:0000313" key="1">
    <source>
        <dbReference type="EMBL" id="KAE8132129.1"/>
    </source>
</evidence>